<reference evidence="4 5" key="1">
    <citation type="submission" date="2020-07" db="EMBL/GenBank/DDBJ databases">
        <title>A new beta-1,3-glucan-decomposing anaerobic bacterium isolated from anoxic soil subjected to biological soil disinfestation.</title>
        <authorList>
            <person name="Ueki A."/>
            <person name="Tonouchi A."/>
        </authorList>
    </citation>
    <scope>NUCLEOTIDE SEQUENCE [LARGE SCALE GENOMIC DNA]</scope>
    <source>
        <strain evidence="4 5">TW1</strain>
    </source>
</reference>
<protein>
    <submittedName>
        <fullName evidence="4">Penicillin-binding protein PbpX</fullName>
    </submittedName>
</protein>
<dbReference type="RefSeq" id="WP_183277034.1">
    <property type="nucleotide sequence ID" value="NZ_BLZR01000001.1"/>
</dbReference>
<evidence type="ECO:0000259" key="3">
    <source>
        <dbReference type="Pfam" id="PF00144"/>
    </source>
</evidence>
<accession>A0A6V8SEA0</accession>
<dbReference type="Proteomes" id="UP000580568">
    <property type="component" value="Unassembled WGS sequence"/>
</dbReference>
<dbReference type="GO" id="GO:0016020">
    <property type="term" value="C:membrane"/>
    <property type="evidence" value="ECO:0007669"/>
    <property type="project" value="UniProtKB-SubCell"/>
</dbReference>
<evidence type="ECO:0000256" key="2">
    <source>
        <dbReference type="ARBA" id="ARBA00023136"/>
    </source>
</evidence>
<dbReference type="Pfam" id="PF00144">
    <property type="entry name" value="Beta-lactamase"/>
    <property type="match status" value="1"/>
</dbReference>
<gene>
    <name evidence="4" type="ORF">bsdtw1_01621</name>
</gene>
<dbReference type="PANTHER" id="PTHR46825:SF11">
    <property type="entry name" value="PENICILLIN-BINDING PROTEIN 4"/>
    <property type="match status" value="1"/>
</dbReference>
<dbReference type="Gene3D" id="3.40.710.10">
    <property type="entry name" value="DD-peptidase/beta-lactamase superfamily"/>
    <property type="match status" value="1"/>
</dbReference>
<dbReference type="InterPro" id="IPR012338">
    <property type="entry name" value="Beta-lactam/transpept-like"/>
</dbReference>
<dbReference type="SUPFAM" id="SSF56601">
    <property type="entry name" value="beta-lactamase/transpeptidase-like"/>
    <property type="match status" value="1"/>
</dbReference>
<organism evidence="4 5">
    <name type="scientific">Clostridium fungisolvens</name>
    <dbReference type="NCBI Taxonomy" id="1604897"/>
    <lineage>
        <taxon>Bacteria</taxon>
        <taxon>Bacillati</taxon>
        <taxon>Bacillota</taxon>
        <taxon>Clostridia</taxon>
        <taxon>Eubacteriales</taxon>
        <taxon>Clostridiaceae</taxon>
        <taxon>Clostridium</taxon>
    </lineage>
</organism>
<dbReference type="AlphaFoldDB" id="A0A6V8SEA0"/>
<comment type="caution">
    <text evidence="4">The sequence shown here is derived from an EMBL/GenBank/DDBJ whole genome shotgun (WGS) entry which is preliminary data.</text>
</comment>
<keyword evidence="2" id="KW-0472">Membrane</keyword>
<sequence length="361" mass="41192">MREFIEEICNHYATERNFSGVCMLKIKGETVFEKAYGYANRAFKIKNEIDTSFDTASVTKVFTAVAILQLVEQGQLRLDDKIVNIIDLKGTKIPEDVTIEQLLNHTSGIADDADEEAGEDYAALFIHSPNYVIRECKDFLKNFAYKEPNFKAGSNVRYCNCSFILLGLAIEKMTGMKYQDYIDKSIFEKASMTGTGFFSMDEVNENTAEGYINITGKDGNLIGYKKNIYSYPPIGTADGGAYTTAEDLNKFLVAIQDGTLLNKEYSDILMHPCCNFYEAKEGYEIPGLYKKNGYAFEFFKINDEREPFCIYKDGCNYGVSAMFSYYPENEISLVLLSNQECNVWAMRKEIQLEIYKKYYNQ</sequence>
<proteinExistence type="predicted"/>
<keyword evidence="5" id="KW-1185">Reference proteome</keyword>
<dbReference type="EMBL" id="BLZR01000001">
    <property type="protein sequence ID" value="GFP75537.1"/>
    <property type="molecule type" value="Genomic_DNA"/>
</dbReference>
<dbReference type="PANTHER" id="PTHR46825">
    <property type="entry name" value="D-ALANYL-D-ALANINE-CARBOXYPEPTIDASE/ENDOPEPTIDASE AMPH"/>
    <property type="match status" value="1"/>
</dbReference>
<evidence type="ECO:0000313" key="5">
    <source>
        <dbReference type="Proteomes" id="UP000580568"/>
    </source>
</evidence>
<name>A0A6V8SEA0_9CLOT</name>
<dbReference type="InterPro" id="IPR001466">
    <property type="entry name" value="Beta-lactam-related"/>
</dbReference>
<dbReference type="InterPro" id="IPR050491">
    <property type="entry name" value="AmpC-like"/>
</dbReference>
<comment type="subcellular location">
    <subcellularLocation>
        <location evidence="1">Membrane</location>
    </subcellularLocation>
</comment>
<feature type="domain" description="Beta-lactamase-related" evidence="3">
    <location>
        <begin position="26"/>
        <end position="340"/>
    </location>
</feature>
<evidence type="ECO:0000313" key="4">
    <source>
        <dbReference type="EMBL" id="GFP75537.1"/>
    </source>
</evidence>
<evidence type="ECO:0000256" key="1">
    <source>
        <dbReference type="ARBA" id="ARBA00004370"/>
    </source>
</evidence>